<name>A0A182S0Z0_ANOFN</name>
<reference evidence="2" key="1">
    <citation type="submission" date="2020-05" db="UniProtKB">
        <authorList>
            <consortium name="EnsemblMetazoa"/>
        </authorList>
    </citation>
    <scope>IDENTIFICATION</scope>
    <source>
        <strain evidence="2">FUMOZ</strain>
    </source>
</reference>
<dbReference type="AlphaFoldDB" id="A0A182S0Z0"/>
<accession>A0A182S0Z0</accession>
<keyword evidence="1" id="KW-0732">Signal</keyword>
<feature type="chain" id="PRO_5008135393" evidence="1">
    <location>
        <begin position="27"/>
        <end position="57"/>
    </location>
</feature>
<proteinExistence type="predicted"/>
<evidence type="ECO:0000313" key="2">
    <source>
        <dbReference type="EnsemblMetazoa" id="AFUN014158-PA"/>
    </source>
</evidence>
<feature type="signal peptide" evidence="1">
    <location>
        <begin position="1"/>
        <end position="26"/>
    </location>
</feature>
<dbReference type="EnsemblMetazoa" id="AFUN014158-RA">
    <property type="protein sequence ID" value="AFUN014158-PA"/>
    <property type="gene ID" value="AFUN014158"/>
</dbReference>
<organism evidence="2">
    <name type="scientific">Anopheles funestus</name>
    <name type="common">African malaria mosquito</name>
    <dbReference type="NCBI Taxonomy" id="62324"/>
    <lineage>
        <taxon>Eukaryota</taxon>
        <taxon>Metazoa</taxon>
        <taxon>Ecdysozoa</taxon>
        <taxon>Arthropoda</taxon>
        <taxon>Hexapoda</taxon>
        <taxon>Insecta</taxon>
        <taxon>Pterygota</taxon>
        <taxon>Neoptera</taxon>
        <taxon>Endopterygota</taxon>
        <taxon>Diptera</taxon>
        <taxon>Nematocera</taxon>
        <taxon>Culicoidea</taxon>
        <taxon>Culicidae</taxon>
        <taxon>Anophelinae</taxon>
        <taxon>Anopheles</taxon>
    </lineage>
</organism>
<dbReference type="VEuPathDB" id="VectorBase:AFUN014158"/>
<protein>
    <submittedName>
        <fullName evidence="2">Uncharacterized protein</fullName>
    </submittedName>
</protein>
<sequence length="57" mass="6525">MAMLKKLFFFALVVFLIAASLSVADAEPQQFYTTYPPGILRRLRHAMNYMGAIRTRS</sequence>
<evidence type="ECO:0000256" key="1">
    <source>
        <dbReference type="SAM" id="SignalP"/>
    </source>
</evidence>